<dbReference type="GO" id="GO:0003735">
    <property type="term" value="F:structural constituent of ribosome"/>
    <property type="evidence" value="ECO:0007669"/>
    <property type="project" value="InterPro"/>
</dbReference>
<dbReference type="Pfam" id="PF00573">
    <property type="entry name" value="Ribosomal_L4"/>
    <property type="match status" value="1"/>
</dbReference>
<name>A0A382D4J0_9ZZZZ</name>
<dbReference type="HAMAP" id="MF_01328_B">
    <property type="entry name" value="Ribosomal_uL4_B"/>
    <property type="match status" value="1"/>
</dbReference>
<dbReference type="AlphaFoldDB" id="A0A382D4J0"/>
<evidence type="ECO:0008006" key="5">
    <source>
        <dbReference type="Google" id="ProtNLM"/>
    </source>
</evidence>
<dbReference type="SUPFAM" id="SSF52166">
    <property type="entry name" value="Ribosomal protein L4"/>
    <property type="match status" value="1"/>
</dbReference>
<dbReference type="PANTHER" id="PTHR10746:SF6">
    <property type="entry name" value="LARGE RIBOSOMAL SUBUNIT PROTEIN UL4M"/>
    <property type="match status" value="1"/>
</dbReference>
<evidence type="ECO:0000256" key="2">
    <source>
        <dbReference type="ARBA" id="ARBA00022980"/>
    </source>
</evidence>
<keyword evidence="2" id="KW-0689">Ribosomal protein</keyword>
<evidence type="ECO:0000256" key="1">
    <source>
        <dbReference type="ARBA" id="ARBA00010528"/>
    </source>
</evidence>
<dbReference type="NCBIfam" id="TIGR03953">
    <property type="entry name" value="rplD_bact"/>
    <property type="match status" value="1"/>
</dbReference>
<dbReference type="GO" id="GO:0006412">
    <property type="term" value="P:translation"/>
    <property type="evidence" value="ECO:0007669"/>
    <property type="project" value="InterPro"/>
</dbReference>
<dbReference type="InterPro" id="IPR002136">
    <property type="entry name" value="Ribosomal_uL4"/>
</dbReference>
<comment type="similarity">
    <text evidence="1">Belongs to the universal ribosomal protein uL4 family.</text>
</comment>
<dbReference type="PANTHER" id="PTHR10746">
    <property type="entry name" value="50S RIBOSOMAL PROTEIN L4"/>
    <property type="match status" value="1"/>
</dbReference>
<keyword evidence="3" id="KW-0687">Ribonucleoprotein</keyword>
<evidence type="ECO:0000313" key="4">
    <source>
        <dbReference type="EMBL" id="SVB33330.1"/>
    </source>
</evidence>
<evidence type="ECO:0000256" key="3">
    <source>
        <dbReference type="ARBA" id="ARBA00023274"/>
    </source>
</evidence>
<proteinExistence type="inferred from homology"/>
<protein>
    <recommendedName>
        <fullName evidence="5">50S ribosomal protein L4</fullName>
    </recommendedName>
</protein>
<reference evidence="4" key="1">
    <citation type="submission" date="2018-05" db="EMBL/GenBank/DDBJ databases">
        <authorList>
            <person name="Lanie J.A."/>
            <person name="Ng W.-L."/>
            <person name="Kazmierczak K.M."/>
            <person name="Andrzejewski T.M."/>
            <person name="Davidsen T.M."/>
            <person name="Wayne K.J."/>
            <person name="Tettelin H."/>
            <person name="Glass J.I."/>
            <person name="Rusch D."/>
            <person name="Podicherti R."/>
            <person name="Tsui H.-C.T."/>
            <person name="Winkler M.E."/>
        </authorList>
    </citation>
    <scope>NUCLEOTIDE SEQUENCE</scope>
</reference>
<dbReference type="GO" id="GO:0005840">
    <property type="term" value="C:ribosome"/>
    <property type="evidence" value="ECO:0007669"/>
    <property type="project" value="UniProtKB-KW"/>
</dbReference>
<dbReference type="InterPro" id="IPR023574">
    <property type="entry name" value="Ribosomal_uL4_dom_sf"/>
</dbReference>
<dbReference type="Gene3D" id="3.40.1370.10">
    <property type="match status" value="1"/>
</dbReference>
<dbReference type="InterPro" id="IPR013005">
    <property type="entry name" value="Ribosomal_uL4-like"/>
</dbReference>
<gene>
    <name evidence="4" type="ORF">METZ01_LOCUS186184</name>
</gene>
<organism evidence="4">
    <name type="scientific">marine metagenome</name>
    <dbReference type="NCBI Taxonomy" id="408172"/>
    <lineage>
        <taxon>unclassified sequences</taxon>
        <taxon>metagenomes</taxon>
        <taxon>ecological metagenomes</taxon>
    </lineage>
</organism>
<sequence>MKLHVIDIGGKVTDDIEISDKIFSLKPNKNIIQSVVDWKFNHSKPRTAKTKQRNEIKGSTAKIYAQKGTGGARHSSRKAPIFVGGGIAHGPKGSVYRFKKINKKVKKIGLLHLLSHKNKVNSLFVVEDFKNEIVKTKLFNQFLEKYKLQNSLIIVDKNSKLKIIKSVRNIPNIKIVEQEEANVYDLLKYKNVVFTKTSLKSLQDRFKDEKI</sequence>
<dbReference type="EMBL" id="UINC01037598">
    <property type="protein sequence ID" value="SVB33330.1"/>
    <property type="molecule type" value="Genomic_DNA"/>
</dbReference>
<dbReference type="GO" id="GO:1990904">
    <property type="term" value="C:ribonucleoprotein complex"/>
    <property type="evidence" value="ECO:0007669"/>
    <property type="project" value="UniProtKB-KW"/>
</dbReference>
<accession>A0A382D4J0</accession>